<evidence type="ECO:0000313" key="3">
    <source>
        <dbReference type="EMBL" id="ROO84776.1"/>
    </source>
</evidence>
<dbReference type="Gene3D" id="2.30.110.10">
    <property type="entry name" value="Electron Transport, Fmn-binding Protein, Chain A"/>
    <property type="match status" value="1"/>
</dbReference>
<dbReference type="Pfam" id="PF01243">
    <property type="entry name" value="PNPOx_N"/>
    <property type="match status" value="1"/>
</dbReference>
<dbReference type="InterPro" id="IPR012349">
    <property type="entry name" value="Split_barrel_FMN-bd"/>
</dbReference>
<dbReference type="AlphaFoldDB" id="A0A3N1CTZ9"/>
<sequence>MTFTAEELRYLAGQRLGRLATLAADGTLQNNPVGFTVHEAEGYIEIGGYDMGKSRKFLNIQKNPEVSLVIDDIASLDPWEVRGIEIRGRAEPVTGIERGPSESYLSAEAIRIHPRRIRSWNLEGSSSARWLP</sequence>
<organism evidence="3 4">
    <name type="scientific">Actinocorallia herbida</name>
    <dbReference type="NCBI Taxonomy" id="58109"/>
    <lineage>
        <taxon>Bacteria</taxon>
        <taxon>Bacillati</taxon>
        <taxon>Actinomycetota</taxon>
        <taxon>Actinomycetes</taxon>
        <taxon>Streptosporangiales</taxon>
        <taxon>Thermomonosporaceae</taxon>
        <taxon>Actinocorallia</taxon>
    </lineage>
</organism>
<name>A0A3N1CTZ9_9ACTN</name>
<dbReference type="InterPro" id="IPR052019">
    <property type="entry name" value="F420H2_bilvrd_red/Heme_oxyg"/>
</dbReference>
<dbReference type="EMBL" id="RJKE01000001">
    <property type="protein sequence ID" value="ROO84776.1"/>
    <property type="molecule type" value="Genomic_DNA"/>
</dbReference>
<dbReference type="SUPFAM" id="SSF50475">
    <property type="entry name" value="FMN-binding split barrel"/>
    <property type="match status" value="1"/>
</dbReference>
<dbReference type="GO" id="GO:0070967">
    <property type="term" value="F:coenzyme F420 binding"/>
    <property type="evidence" value="ECO:0007669"/>
    <property type="project" value="TreeGrafter"/>
</dbReference>
<dbReference type="RefSeq" id="WP_123664348.1">
    <property type="nucleotide sequence ID" value="NZ_RJKE01000001.1"/>
</dbReference>
<proteinExistence type="predicted"/>
<feature type="domain" description="Pyridoxamine 5'-phosphate oxidase N-terminal" evidence="2">
    <location>
        <begin position="7"/>
        <end position="94"/>
    </location>
</feature>
<evidence type="ECO:0000259" key="2">
    <source>
        <dbReference type="Pfam" id="PF01243"/>
    </source>
</evidence>
<protein>
    <submittedName>
        <fullName evidence="3">Pyridoxamine 5'-phosphate oxidase family protein</fullName>
    </submittedName>
</protein>
<reference evidence="3 4" key="1">
    <citation type="submission" date="2018-11" db="EMBL/GenBank/DDBJ databases">
        <title>Sequencing the genomes of 1000 actinobacteria strains.</title>
        <authorList>
            <person name="Klenk H.-P."/>
        </authorList>
    </citation>
    <scope>NUCLEOTIDE SEQUENCE [LARGE SCALE GENOMIC DNA]</scope>
    <source>
        <strain evidence="3 4">DSM 44254</strain>
    </source>
</reference>
<dbReference type="InterPro" id="IPR024031">
    <property type="entry name" value="MSMEG_5819/OxyR"/>
</dbReference>
<dbReference type="NCBIfam" id="TIGR04023">
    <property type="entry name" value="PPOX_MSMEG_5819"/>
    <property type="match status" value="1"/>
</dbReference>
<dbReference type="GO" id="GO:0016627">
    <property type="term" value="F:oxidoreductase activity, acting on the CH-CH group of donors"/>
    <property type="evidence" value="ECO:0007669"/>
    <property type="project" value="TreeGrafter"/>
</dbReference>
<keyword evidence="4" id="KW-1185">Reference proteome</keyword>
<gene>
    <name evidence="3" type="ORF">EDD29_2305</name>
</gene>
<dbReference type="Proteomes" id="UP000272400">
    <property type="component" value="Unassembled WGS sequence"/>
</dbReference>
<dbReference type="PANTHER" id="PTHR35176:SF6">
    <property type="entry name" value="HEME OXYGENASE HI_0854-RELATED"/>
    <property type="match status" value="1"/>
</dbReference>
<dbReference type="PANTHER" id="PTHR35176">
    <property type="entry name" value="HEME OXYGENASE HI_0854-RELATED"/>
    <property type="match status" value="1"/>
</dbReference>
<comment type="caution">
    <text evidence="3">The sequence shown here is derived from an EMBL/GenBank/DDBJ whole genome shotgun (WGS) entry which is preliminary data.</text>
</comment>
<dbReference type="OrthoDB" id="3693562at2"/>
<accession>A0A3N1CTZ9</accession>
<keyword evidence="1" id="KW-0560">Oxidoreductase</keyword>
<evidence type="ECO:0000313" key="4">
    <source>
        <dbReference type="Proteomes" id="UP000272400"/>
    </source>
</evidence>
<dbReference type="InterPro" id="IPR011576">
    <property type="entry name" value="Pyridox_Oxase_N"/>
</dbReference>
<evidence type="ECO:0000256" key="1">
    <source>
        <dbReference type="ARBA" id="ARBA00023002"/>
    </source>
</evidence>
<dbReference type="GO" id="GO:0005829">
    <property type="term" value="C:cytosol"/>
    <property type="evidence" value="ECO:0007669"/>
    <property type="project" value="TreeGrafter"/>
</dbReference>